<dbReference type="EMBL" id="CP097506">
    <property type="protein sequence ID" value="URD95977.1"/>
    <property type="molecule type" value="Genomic_DNA"/>
</dbReference>
<organism evidence="1 2">
    <name type="scientific">Musa troglodytarum</name>
    <name type="common">fe'i banana</name>
    <dbReference type="NCBI Taxonomy" id="320322"/>
    <lineage>
        <taxon>Eukaryota</taxon>
        <taxon>Viridiplantae</taxon>
        <taxon>Streptophyta</taxon>
        <taxon>Embryophyta</taxon>
        <taxon>Tracheophyta</taxon>
        <taxon>Spermatophyta</taxon>
        <taxon>Magnoliopsida</taxon>
        <taxon>Liliopsida</taxon>
        <taxon>Zingiberales</taxon>
        <taxon>Musaceae</taxon>
        <taxon>Musa</taxon>
    </lineage>
</organism>
<evidence type="ECO:0000313" key="2">
    <source>
        <dbReference type="Proteomes" id="UP001055439"/>
    </source>
</evidence>
<proteinExistence type="predicted"/>
<sequence>MARSVAYGVLLVDMTLGASYRLGLSASMLRPNVGRWDRWPSMPFNPRWTVWIEVIDRSGSREAFGELIGHYAHHLQHPFSGFGFGNRDTHDSFSVSRSHGKFIPPWPDTTWRNTHSDVLKAFVGPEAAQSVDTQLRGRWLRNNVTLLNNASGVNRGNEIARLRAKGTGDMKKDTMHRTTLPRCAALSCHLPCLPSFESDSRLTSIALVLIPCAVHAPRKAVAAKTTREKKLQAERGIVTVISLFCGVVVTARHVKPLRERIRVDEHQSIIDGGGRLH</sequence>
<name>A0A9E7FIZ2_9LILI</name>
<gene>
    <name evidence="1" type="ORF">MUK42_35577</name>
</gene>
<reference evidence="1" key="1">
    <citation type="submission" date="2022-05" db="EMBL/GenBank/DDBJ databases">
        <title>The Musa troglodytarum L. genome provides insights into the mechanism of non-climacteric behaviour and enrichment of carotenoids.</title>
        <authorList>
            <person name="Wang J."/>
        </authorList>
    </citation>
    <scope>NUCLEOTIDE SEQUENCE</scope>
    <source>
        <tissue evidence="1">Leaf</tissue>
    </source>
</reference>
<keyword evidence="2" id="KW-1185">Reference proteome</keyword>
<accession>A0A9E7FIZ2</accession>
<dbReference type="Proteomes" id="UP001055439">
    <property type="component" value="Chromosome 4"/>
</dbReference>
<dbReference type="AlphaFoldDB" id="A0A9E7FIZ2"/>
<protein>
    <submittedName>
        <fullName evidence="1">Uncharacterized protein</fullName>
    </submittedName>
</protein>
<evidence type="ECO:0000313" key="1">
    <source>
        <dbReference type="EMBL" id="URD95977.1"/>
    </source>
</evidence>